<evidence type="ECO:0008006" key="3">
    <source>
        <dbReference type="Google" id="ProtNLM"/>
    </source>
</evidence>
<proteinExistence type="predicted"/>
<dbReference type="EMBL" id="APPJ01000011">
    <property type="protein sequence ID" value="ENV16980.1"/>
    <property type="molecule type" value="Genomic_DNA"/>
</dbReference>
<protein>
    <recommendedName>
        <fullName evidence="3">Tail fiber protein</fullName>
    </recommendedName>
</protein>
<dbReference type="Proteomes" id="UP000013148">
    <property type="component" value="Unassembled WGS sequence"/>
</dbReference>
<gene>
    <name evidence="1" type="ORF">F964_02729</name>
</gene>
<name>N8YCE0_ACIGI</name>
<sequence>MAVNKLPEFAKNGQQNTDGLDLEDGFPVNLKPARQWFNFLFNNLTLAINQIIDEKFNKTGGEISSSVQLTSDNSVLTVGNNADIGFVKKSLFKGAVAVGKNNSFTVVQSNNLTISKDASDTYTTLMSVDGNGVLSSLGGFSGNSASASKLQTPRKINDVDFDGSGDINISAPMRYLRTIKSSTVNQAVKDGYYLVADDNDLAGLYGYGVLEVRAQGSVIHQTYFAHTGDFRIAVRQTWDEGLNYSPWLIVGSRSTTATKLENPRTVSFSGAATGSFPYDGSANSSCILTLSNSGVVAGTYASTIQIPSITVNEKGQITGISQQTIRSASATQAGIVQLNNSLTSDSIDQALTAAQGKKLQDEKFAKTGGEISNSVQLTSDNSVLTVGNNYDIGFVKKSEFKGALAVGKNNSFTVVQSNNLIINKDASDTFTTLMTLDGNGVLSSVGGYTGNSSSASKLQTARKVFGQNFDGTNDVSGNITANTGMLLADSFHYIDMGRSGSDRMNFNVHSGVFNFINAQNGNIVARLDSNGIDCNAATASKLQNPRKINGVNFDGTGDINITAPMRYLGNANNSTLNSALNDGFYLVSDSNILGFYGYGILEVRSTGTTIHQTYFAHTKNSNGSVAVRQTWDSGQNFSAWRSLDPIGSVKLSGAITGNASFDESGNISIPTNLQVGIGINQYYQDVTASRISGVVYTNNTGNTIFAIITASGSNNTALTHQVGGVQFINTNESLSRTISYTIPDGASYMVTAATIYKWSECRR</sequence>
<dbReference type="HOGENOM" id="CLU_365483_0_0_6"/>
<comment type="caution">
    <text evidence="1">The sequence shown here is derived from an EMBL/GenBank/DDBJ whole genome shotgun (WGS) entry which is preliminary data.</text>
</comment>
<keyword evidence="2" id="KW-1185">Reference proteome</keyword>
<organism evidence="1 2">
    <name type="scientific">Acinetobacter guillouiae NIPH 991</name>
    <dbReference type="NCBI Taxonomy" id="1217656"/>
    <lineage>
        <taxon>Bacteria</taxon>
        <taxon>Pseudomonadati</taxon>
        <taxon>Pseudomonadota</taxon>
        <taxon>Gammaproteobacteria</taxon>
        <taxon>Moraxellales</taxon>
        <taxon>Moraxellaceae</taxon>
        <taxon>Acinetobacter</taxon>
    </lineage>
</organism>
<evidence type="ECO:0000313" key="2">
    <source>
        <dbReference type="Proteomes" id="UP000013148"/>
    </source>
</evidence>
<dbReference type="AlphaFoldDB" id="N8YCE0"/>
<dbReference type="RefSeq" id="WP_004820919.1">
    <property type="nucleotide sequence ID" value="NZ_KB849456.1"/>
</dbReference>
<reference evidence="1 2" key="1">
    <citation type="submission" date="2013-02" db="EMBL/GenBank/DDBJ databases">
        <title>The Genome Sequence of Acinetobacter guillouiae NIPH 991.</title>
        <authorList>
            <consortium name="The Broad Institute Genome Sequencing Platform"/>
            <consortium name="The Broad Institute Genome Sequencing Center for Infectious Disease"/>
            <person name="Cerqueira G."/>
            <person name="Feldgarden M."/>
            <person name="Courvalin P."/>
            <person name="Perichon B."/>
            <person name="Grillot-Courvalin C."/>
            <person name="Clermont D."/>
            <person name="Rocha E."/>
            <person name="Yoon E.-J."/>
            <person name="Nemec A."/>
            <person name="Walker B."/>
            <person name="Young S.K."/>
            <person name="Zeng Q."/>
            <person name="Gargeya S."/>
            <person name="Fitzgerald M."/>
            <person name="Haas B."/>
            <person name="Abouelleil A."/>
            <person name="Alvarado L."/>
            <person name="Arachchi H.M."/>
            <person name="Berlin A.M."/>
            <person name="Chapman S.B."/>
            <person name="Dewar J."/>
            <person name="Goldberg J."/>
            <person name="Griggs A."/>
            <person name="Gujja S."/>
            <person name="Hansen M."/>
            <person name="Howarth C."/>
            <person name="Imamovic A."/>
            <person name="Larimer J."/>
            <person name="McCowan C."/>
            <person name="Murphy C."/>
            <person name="Neiman D."/>
            <person name="Pearson M."/>
            <person name="Priest M."/>
            <person name="Roberts A."/>
            <person name="Saif S."/>
            <person name="Shea T."/>
            <person name="Sisk P."/>
            <person name="Sykes S."/>
            <person name="Wortman J."/>
            <person name="Nusbaum C."/>
            <person name="Birren B."/>
        </authorList>
    </citation>
    <scope>NUCLEOTIDE SEQUENCE [LARGE SCALE GENOMIC DNA]</scope>
    <source>
        <strain evidence="1 2">NIPH 991</strain>
    </source>
</reference>
<dbReference type="PATRIC" id="fig|1217656.3.peg.2672"/>
<dbReference type="eggNOG" id="COG2755">
    <property type="taxonomic scope" value="Bacteria"/>
</dbReference>
<evidence type="ECO:0000313" key="1">
    <source>
        <dbReference type="EMBL" id="ENV16980.1"/>
    </source>
</evidence>
<accession>N8YCE0</accession>